<dbReference type="SFLD" id="SFLDS00003">
    <property type="entry name" value="Haloacid_Dehalogenase"/>
    <property type="match status" value="1"/>
</dbReference>
<dbReference type="SFLD" id="SFLDG01135">
    <property type="entry name" value="C1.5.6:_HAD__Beta-PGM__Phospha"/>
    <property type="match status" value="1"/>
</dbReference>
<dbReference type="InterPro" id="IPR036412">
    <property type="entry name" value="HAD-like_sf"/>
</dbReference>
<name>A0ABT4QES3_9BACL</name>
<dbReference type="InterPro" id="IPR006439">
    <property type="entry name" value="HAD-SF_hydro_IA"/>
</dbReference>
<dbReference type="NCBIfam" id="TIGR01549">
    <property type="entry name" value="HAD-SF-IA-v1"/>
    <property type="match status" value="1"/>
</dbReference>
<dbReference type="PANTHER" id="PTHR43316:SF3">
    <property type="entry name" value="HALOACID DEHALOGENASE, TYPE II (AFU_ORTHOLOGUE AFUA_2G07750)-RELATED"/>
    <property type="match status" value="1"/>
</dbReference>
<keyword evidence="2" id="KW-0378">Hydrolase</keyword>
<dbReference type="RefSeq" id="WP_269883888.1">
    <property type="nucleotide sequence ID" value="NZ_JAQAGZ010000017.1"/>
</dbReference>
<protein>
    <submittedName>
        <fullName evidence="3">Haloacid dehalogenase type II</fullName>
    </submittedName>
</protein>
<sequence>MPKIQAIVFDAYGTLFDVHSISKKCSELFPDKGEELSRIWRSKQLEYTWLRSLMGRYSNFHQVTIDALMQACRTLDVSLDEDKQAQLMDEYLKLSIYSEVAEVLQNLKNIKKVIFTNGNQEMVRPLIEYRGLTGMLDGVLTSDSVKTYKPDPKAYTVVLEQLKVSREEVLFVSSNPWDAAGAKSFGFHVAWINRGHQKMDELGQAPDIIISDLHGILDFLK</sequence>
<dbReference type="Gene3D" id="3.40.50.1000">
    <property type="entry name" value="HAD superfamily/HAD-like"/>
    <property type="match status" value="1"/>
</dbReference>
<comment type="caution">
    <text evidence="3">The sequence shown here is derived from an EMBL/GenBank/DDBJ whole genome shotgun (WGS) entry which is preliminary data.</text>
</comment>
<dbReference type="PANTHER" id="PTHR43316">
    <property type="entry name" value="HYDROLASE, HALOACID DELAHOGENASE-RELATED"/>
    <property type="match status" value="1"/>
</dbReference>
<dbReference type="NCBIfam" id="TIGR01493">
    <property type="entry name" value="HAD-SF-IA-v2"/>
    <property type="match status" value="1"/>
</dbReference>
<dbReference type="InterPro" id="IPR006328">
    <property type="entry name" value="2-HAD"/>
</dbReference>
<dbReference type="InterPro" id="IPR023198">
    <property type="entry name" value="PGP-like_dom2"/>
</dbReference>
<dbReference type="CDD" id="cd02588">
    <property type="entry name" value="HAD_L2-DEX"/>
    <property type="match status" value="1"/>
</dbReference>
<dbReference type="Pfam" id="PF00702">
    <property type="entry name" value="Hydrolase"/>
    <property type="match status" value="1"/>
</dbReference>
<evidence type="ECO:0000313" key="3">
    <source>
        <dbReference type="EMBL" id="MCZ8515357.1"/>
    </source>
</evidence>
<reference evidence="3 4" key="1">
    <citation type="submission" date="2022-12" db="EMBL/GenBank/DDBJ databases">
        <title>Draft genome sequence of Paenibacillus sp. dW9.</title>
        <authorList>
            <person name="Choi E.-W."/>
            <person name="Kim D.-U."/>
        </authorList>
    </citation>
    <scope>NUCLEOTIDE SEQUENCE [LARGE SCALE GENOMIC DNA]</scope>
    <source>
        <strain evidence="4">dW9</strain>
    </source>
</reference>
<dbReference type="EMBL" id="JAQAGZ010000017">
    <property type="protein sequence ID" value="MCZ8515357.1"/>
    <property type="molecule type" value="Genomic_DNA"/>
</dbReference>
<evidence type="ECO:0000313" key="4">
    <source>
        <dbReference type="Proteomes" id="UP001527882"/>
    </source>
</evidence>
<organism evidence="3 4">
    <name type="scientific">Paenibacillus gyeongsangnamensis</name>
    <dbReference type="NCBI Taxonomy" id="3388067"/>
    <lineage>
        <taxon>Bacteria</taxon>
        <taxon>Bacillati</taxon>
        <taxon>Bacillota</taxon>
        <taxon>Bacilli</taxon>
        <taxon>Bacillales</taxon>
        <taxon>Paenibacillaceae</taxon>
        <taxon>Paenibacillus</taxon>
    </lineage>
</organism>
<evidence type="ECO:0000256" key="1">
    <source>
        <dbReference type="ARBA" id="ARBA00008106"/>
    </source>
</evidence>
<dbReference type="NCBIfam" id="TIGR01509">
    <property type="entry name" value="HAD-SF-IA-v3"/>
    <property type="match status" value="1"/>
</dbReference>
<dbReference type="InterPro" id="IPR051540">
    <property type="entry name" value="S-2-haloacid_dehalogenase"/>
</dbReference>
<dbReference type="SUPFAM" id="SSF56784">
    <property type="entry name" value="HAD-like"/>
    <property type="match status" value="1"/>
</dbReference>
<dbReference type="Gene3D" id="1.10.150.240">
    <property type="entry name" value="Putative phosphatase, domain 2"/>
    <property type="match status" value="1"/>
</dbReference>
<proteinExistence type="inferred from homology"/>
<comment type="similarity">
    <text evidence="1">Belongs to the HAD-like hydrolase superfamily. S-2-haloalkanoic acid dehalogenase family.</text>
</comment>
<evidence type="ECO:0000256" key="2">
    <source>
        <dbReference type="ARBA" id="ARBA00022801"/>
    </source>
</evidence>
<keyword evidence="4" id="KW-1185">Reference proteome</keyword>
<gene>
    <name evidence="3" type="ORF">O9H85_23690</name>
</gene>
<dbReference type="InterPro" id="IPR023214">
    <property type="entry name" value="HAD_sf"/>
</dbReference>
<dbReference type="SFLD" id="SFLDG01129">
    <property type="entry name" value="C1.5:_HAD__Beta-PGM__Phosphata"/>
    <property type="match status" value="1"/>
</dbReference>
<dbReference type="Proteomes" id="UP001527882">
    <property type="component" value="Unassembled WGS sequence"/>
</dbReference>
<dbReference type="PRINTS" id="PR00413">
    <property type="entry name" value="HADHALOGNASE"/>
</dbReference>
<dbReference type="SFLD" id="SFLDF00045">
    <property type="entry name" value="2-haloacid_dehalogenase"/>
    <property type="match status" value="1"/>
</dbReference>
<dbReference type="NCBIfam" id="TIGR01428">
    <property type="entry name" value="HAD_type_II"/>
    <property type="match status" value="1"/>
</dbReference>
<accession>A0ABT4QES3</accession>